<sequence length="105" mass="11982">MADGMRAEPFEFLYKQTTVRCRRCVLLEMCATGCAHICAAGDDVRTSALQEMWAAGCVQQERMCAHLRCRRCAHIALRELTDCERYRSDDFTTSVGRSHDWTRGS</sequence>
<gene>
    <name evidence="1" type="ORF">PLEPLA_LOCUS11864</name>
</gene>
<dbReference type="AlphaFoldDB" id="A0A9N7U5V9"/>
<accession>A0A9N7U5V9</accession>
<organism evidence="1 2">
    <name type="scientific">Pleuronectes platessa</name>
    <name type="common">European plaice</name>
    <dbReference type="NCBI Taxonomy" id="8262"/>
    <lineage>
        <taxon>Eukaryota</taxon>
        <taxon>Metazoa</taxon>
        <taxon>Chordata</taxon>
        <taxon>Craniata</taxon>
        <taxon>Vertebrata</taxon>
        <taxon>Euteleostomi</taxon>
        <taxon>Actinopterygii</taxon>
        <taxon>Neopterygii</taxon>
        <taxon>Teleostei</taxon>
        <taxon>Neoteleostei</taxon>
        <taxon>Acanthomorphata</taxon>
        <taxon>Carangaria</taxon>
        <taxon>Pleuronectiformes</taxon>
        <taxon>Pleuronectoidei</taxon>
        <taxon>Pleuronectidae</taxon>
        <taxon>Pleuronectes</taxon>
    </lineage>
</organism>
<comment type="caution">
    <text evidence="1">The sequence shown here is derived from an EMBL/GenBank/DDBJ whole genome shotgun (WGS) entry which is preliminary data.</text>
</comment>
<name>A0A9N7U5V9_PLEPL</name>
<proteinExistence type="predicted"/>
<keyword evidence="2" id="KW-1185">Reference proteome</keyword>
<evidence type="ECO:0000313" key="1">
    <source>
        <dbReference type="EMBL" id="CAB1423943.1"/>
    </source>
</evidence>
<dbReference type="Proteomes" id="UP001153269">
    <property type="component" value="Unassembled WGS sequence"/>
</dbReference>
<dbReference type="EMBL" id="CADEAL010000693">
    <property type="protein sequence ID" value="CAB1423943.1"/>
    <property type="molecule type" value="Genomic_DNA"/>
</dbReference>
<reference evidence="1" key="1">
    <citation type="submission" date="2020-03" db="EMBL/GenBank/DDBJ databases">
        <authorList>
            <person name="Weist P."/>
        </authorList>
    </citation>
    <scope>NUCLEOTIDE SEQUENCE</scope>
</reference>
<protein>
    <submittedName>
        <fullName evidence="1">Uncharacterized protein</fullName>
    </submittedName>
</protein>
<evidence type="ECO:0000313" key="2">
    <source>
        <dbReference type="Proteomes" id="UP001153269"/>
    </source>
</evidence>